<reference evidence="2 3" key="1">
    <citation type="submission" date="2018-06" db="EMBL/GenBank/DDBJ databases">
        <title>Comparative genomics reveals the genomic features of Rhizophagus irregularis, R. cerebriforme, R. diaphanum and Gigaspora rosea, and their symbiotic lifestyle signature.</title>
        <authorList>
            <person name="Morin E."/>
            <person name="San Clemente H."/>
            <person name="Chen E.C.H."/>
            <person name="De La Providencia I."/>
            <person name="Hainaut M."/>
            <person name="Kuo A."/>
            <person name="Kohler A."/>
            <person name="Murat C."/>
            <person name="Tang N."/>
            <person name="Roy S."/>
            <person name="Loubradou J."/>
            <person name="Henrissat B."/>
            <person name="Grigoriev I.V."/>
            <person name="Corradi N."/>
            <person name="Roux C."/>
            <person name="Martin F.M."/>
        </authorList>
    </citation>
    <scope>NUCLEOTIDE SEQUENCE [LARGE SCALE GENOMIC DNA]</scope>
    <source>
        <strain evidence="2 3">DAOM 227022</strain>
    </source>
</reference>
<accession>A0A397SD72</accession>
<gene>
    <name evidence="2" type="ORF">C1645_838881</name>
</gene>
<keyword evidence="1" id="KW-1133">Transmembrane helix</keyword>
<dbReference type="Proteomes" id="UP000265703">
    <property type="component" value="Unassembled WGS sequence"/>
</dbReference>
<keyword evidence="3" id="KW-1185">Reference proteome</keyword>
<evidence type="ECO:0000313" key="2">
    <source>
        <dbReference type="EMBL" id="RIA80334.1"/>
    </source>
</evidence>
<name>A0A397SD72_9GLOM</name>
<organism evidence="2 3">
    <name type="scientific">Glomus cerebriforme</name>
    <dbReference type="NCBI Taxonomy" id="658196"/>
    <lineage>
        <taxon>Eukaryota</taxon>
        <taxon>Fungi</taxon>
        <taxon>Fungi incertae sedis</taxon>
        <taxon>Mucoromycota</taxon>
        <taxon>Glomeromycotina</taxon>
        <taxon>Glomeromycetes</taxon>
        <taxon>Glomerales</taxon>
        <taxon>Glomeraceae</taxon>
        <taxon>Glomus</taxon>
    </lineage>
</organism>
<protein>
    <submittedName>
        <fullName evidence="2">Uncharacterized protein</fullName>
    </submittedName>
</protein>
<dbReference type="EMBL" id="QKYT01000990">
    <property type="protein sequence ID" value="RIA80334.1"/>
    <property type="molecule type" value="Genomic_DNA"/>
</dbReference>
<evidence type="ECO:0000313" key="3">
    <source>
        <dbReference type="Proteomes" id="UP000265703"/>
    </source>
</evidence>
<sequence length="56" mass="6268">MGPSDNNDVTIISIFGTIAAFYSSMVFIYVFLFGVDLRWSYDSIGPVRSLTGLWNI</sequence>
<proteinExistence type="predicted"/>
<keyword evidence="1" id="KW-0812">Transmembrane</keyword>
<evidence type="ECO:0000256" key="1">
    <source>
        <dbReference type="SAM" id="Phobius"/>
    </source>
</evidence>
<comment type="caution">
    <text evidence="2">The sequence shown here is derived from an EMBL/GenBank/DDBJ whole genome shotgun (WGS) entry which is preliminary data.</text>
</comment>
<dbReference type="AlphaFoldDB" id="A0A397SD72"/>
<keyword evidence="1" id="KW-0472">Membrane</keyword>
<feature type="transmembrane region" description="Helical" evidence="1">
    <location>
        <begin position="12"/>
        <end position="35"/>
    </location>
</feature>
<dbReference type="OrthoDB" id="2339353at2759"/>